<evidence type="ECO:0000313" key="2">
    <source>
        <dbReference type="Proteomes" id="UP000682266"/>
    </source>
</evidence>
<dbReference type="Proteomes" id="UP000682266">
    <property type="component" value="Unassembled WGS sequence"/>
</dbReference>
<proteinExistence type="predicted"/>
<dbReference type="RefSeq" id="WP_105788793.1">
    <property type="nucleotide sequence ID" value="NZ_CADERF010000001.1"/>
</dbReference>
<evidence type="ECO:0000313" key="1">
    <source>
        <dbReference type="EMBL" id="MBR8129415.1"/>
    </source>
</evidence>
<accession>A0AA41JJJ0</accession>
<reference evidence="1" key="1">
    <citation type="submission" date="2021-04" db="EMBL/GenBank/DDBJ databases">
        <title>A collection of bacterial strains from the Burkholderia cepacia Research Laboratory and Repository.</title>
        <authorList>
            <person name="Lipuma J."/>
            <person name="Spilker T."/>
        </authorList>
    </citation>
    <scope>NUCLEOTIDE SEQUENCE</scope>
    <source>
        <strain evidence="1">AU36012</strain>
    </source>
</reference>
<protein>
    <submittedName>
        <fullName evidence="1">Uncharacterized protein</fullName>
    </submittedName>
</protein>
<sequence>MQRTIQYRGFEIDIQLIPSAPDMFDVTFQIKERDNLGILGAHGHRIPLRNGPFTRRWAYLVAEIAGQAAIDVLLGPAD</sequence>
<organism evidence="1 2">
    <name type="scientific">Burkholderia ambifaria</name>
    <dbReference type="NCBI Taxonomy" id="152480"/>
    <lineage>
        <taxon>Bacteria</taxon>
        <taxon>Pseudomonadati</taxon>
        <taxon>Pseudomonadota</taxon>
        <taxon>Betaproteobacteria</taxon>
        <taxon>Burkholderiales</taxon>
        <taxon>Burkholderiaceae</taxon>
        <taxon>Burkholderia</taxon>
        <taxon>Burkholderia cepacia complex</taxon>
    </lineage>
</organism>
<dbReference type="AlphaFoldDB" id="A0AA41JJJ0"/>
<dbReference type="EMBL" id="JAGSVG010000007">
    <property type="protein sequence ID" value="MBR8129415.1"/>
    <property type="molecule type" value="Genomic_DNA"/>
</dbReference>
<name>A0AA41JJJ0_9BURK</name>
<comment type="caution">
    <text evidence="1">The sequence shown here is derived from an EMBL/GenBank/DDBJ whole genome shotgun (WGS) entry which is preliminary data.</text>
</comment>
<gene>
    <name evidence="1" type="ORF">KDW93_10585</name>
</gene>